<evidence type="ECO:0000313" key="2">
    <source>
        <dbReference type="EMBL" id="MRG96854.1"/>
    </source>
</evidence>
<feature type="region of interest" description="Disordered" evidence="1">
    <location>
        <begin position="61"/>
        <end position="109"/>
    </location>
</feature>
<dbReference type="RefSeq" id="WP_153823643.1">
    <property type="nucleotide sequence ID" value="NZ_WJIE01000013.1"/>
</dbReference>
<evidence type="ECO:0000313" key="3">
    <source>
        <dbReference type="Proteomes" id="UP000440224"/>
    </source>
</evidence>
<gene>
    <name evidence="2" type="ORF">GF068_33765</name>
</gene>
<dbReference type="AlphaFoldDB" id="A0A6N7Q3H8"/>
<dbReference type="OrthoDB" id="5521872at2"/>
<reference evidence="2 3" key="1">
    <citation type="submission" date="2019-10" db="EMBL/GenBank/DDBJ databases">
        <title>A soil myxobacterium in the family Polyangiaceae.</title>
        <authorList>
            <person name="Li Y."/>
            <person name="Wang J."/>
        </authorList>
    </citation>
    <scope>NUCLEOTIDE SEQUENCE [LARGE SCALE GENOMIC DNA]</scope>
    <source>
        <strain evidence="2 3">DSM 14734</strain>
    </source>
</reference>
<sequence length="109" mass="11609">MACEEERTRLIGQIASLLRENAMPPAAREAGLTLIGWLARRMPGEGVSLAGKEEMLRRCIEHGYSSPHGTNGTNGAHAPSDLNGASGAKGRGDNEKLRGSSRSNGRRAR</sequence>
<accession>A0A6N7Q3H8</accession>
<dbReference type="Proteomes" id="UP000440224">
    <property type="component" value="Unassembled WGS sequence"/>
</dbReference>
<name>A0A6N7Q3H8_9BACT</name>
<dbReference type="EMBL" id="WJIE01000013">
    <property type="protein sequence ID" value="MRG96854.1"/>
    <property type="molecule type" value="Genomic_DNA"/>
</dbReference>
<protein>
    <submittedName>
        <fullName evidence="2">Uncharacterized protein</fullName>
    </submittedName>
</protein>
<comment type="caution">
    <text evidence="2">The sequence shown here is derived from an EMBL/GenBank/DDBJ whole genome shotgun (WGS) entry which is preliminary data.</text>
</comment>
<keyword evidence="3" id="KW-1185">Reference proteome</keyword>
<proteinExistence type="predicted"/>
<evidence type="ECO:0000256" key="1">
    <source>
        <dbReference type="SAM" id="MobiDB-lite"/>
    </source>
</evidence>
<organism evidence="2 3">
    <name type="scientific">Polyangium spumosum</name>
    <dbReference type="NCBI Taxonomy" id="889282"/>
    <lineage>
        <taxon>Bacteria</taxon>
        <taxon>Pseudomonadati</taxon>
        <taxon>Myxococcota</taxon>
        <taxon>Polyangia</taxon>
        <taxon>Polyangiales</taxon>
        <taxon>Polyangiaceae</taxon>
        <taxon>Polyangium</taxon>
    </lineage>
</organism>